<dbReference type="Ensembl" id="ENSCSAVT00000013571.1">
    <property type="protein sequence ID" value="ENSCSAVP00000013419.1"/>
    <property type="gene ID" value="ENSCSAVG00000007867.1"/>
</dbReference>
<evidence type="ECO:0000313" key="5">
    <source>
        <dbReference type="Proteomes" id="UP000007875"/>
    </source>
</evidence>
<reference evidence="4" key="3">
    <citation type="submission" date="2025-09" db="UniProtKB">
        <authorList>
            <consortium name="Ensembl"/>
        </authorList>
    </citation>
    <scope>IDENTIFICATION</scope>
</reference>
<feature type="region of interest" description="Disordered" evidence="3">
    <location>
        <begin position="1"/>
        <end position="71"/>
    </location>
</feature>
<reference evidence="5" key="1">
    <citation type="submission" date="2003-08" db="EMBL/GenBank/DDBJ databases">
        <authorList>
            <person name="Birren B."/>
            <person name="Nusbaum C."/>
            <person name="Abebe A."/>
            <person name="Abouelleil A."/>
            <person name="Adekoya E."/>
            <person name="Ait-zahra M."/>
            <person name="Allen N."/>
            <person name="Allen T."/>
            <person name="An P."/>
            <person name="Anderson M."/>
            <person name="Anderson S."/>
            <person name="Arachchi H."/>
            <person name="Armbruster J."/>
            <person name="Bachantsang P."/>
            <person name="Baldwin J."/>
            <person name="Barry A."/>
            <person name="Bayul T."/>
            <person name="Blitshsteyn B."/>
            <person name="Bloom T."/>
            <person name="Blye J."/>
            <person name="Boguslavskiy L."/>
            <person name="Borowsky M."/>
            <person name="Boukhgalter B."/>
            <person name="Brunache A."/>
            <person name="Butler J."/>
            <person name="Calixte N."/>
            <person name="Calvo S."/>
            <person name="Camarata J."/>
            <person name="Campo K."/>
            <person name="Chang J."/>
            <person name="Cheshatsang Y."/>
            <person name="Citroen M."/>
            <person name="Collymore A."/>
            <person name="Considine T."/>
            <person name="Cook A."/>
            <person name="Cooke P."/>
            <person name="Corum B."/>
            <person name="Cuomo C."/>
            <person name="David R."/>
            <person name="Dawoe T."/>
            <person name="Degray S."/>
            <person name="Dodge S."/>
            <person name="Dooley K."/>
            <person name="Dorje P."/>
            <person name="Dorjee K."/>
            <person name="Dorris L."/>
            <person name="Duffey N."/>
            <person name="Dupes A."/>
            <person name="Elkins T."/>
            <person name="Engels R."/>
            <person name="Erickson J."/>
            <person name="Farina A."/>
            <person name="Faro S."/>
            <person name="Ferreira P."/>
            <person name="Fischer H."/>
            <person name="Fitzgerald M."/>
            <person name="Foley K."/>
            <person name="Gage D."/>
            <person name="Galagan J."/>
            <person name="Gearin G."/>
            <person name="Gnerre S."/>
            <person name="Gnirke A."/>
            <person name="Goyette A."/>
            <person name="Graham J."/>
            <person name="Grandbois E."/>
            <person name="Gyaltsen K."/>
            <person name="Hafez N."/>
            <person name="Hagopian D."/>
            <person name="Hagos B."/>
            <person name="Hall J."/>
            <person name="Hatcher B."/>
            <person name="Heller A."/>
            <person name="Higgins H."/>
            <person name="Honan T."/>
            <person name="Horn A."/>
            <person name="Houde N."/>
            <person name="Hughes L."/>
            <person name="Hulme W."/>
            <person name="Husby E."/>
            <person name="Iliev I."/>
            <person name="Jaffe D."/>
            <person name="Jones C."/>
            <person name="Kamal M."/>
            <person name="Kamat A."/>
            <person name="Kamvysselis M."/>
            <person name="Karlsson E."/>
            <person name="Kells C."/>
            <person name="Kieu A."/>
            <person name="Kisner P."/>
            <person name="Kodira C."/>
            <person name="Kulbokas E."/>
            <person name="Labutti K."/>
            <person name="Lama D."/>
            <person name="Landers T."/>
            <person name="Leger J."/>
            <person name="Levine S."/>
            <person name="Lewis D."/>
            <person name="Lewis T."/>
            <person name="Lindblad-toh K."/>
            <person name="Liu X."/>
            <person name="Lokyitsang T."/>
            <person name="Lokyitsang Y."/>
            <person name="Lucien O."/>
            <person name="Lui A."/>
            <person name="Ma L.J."/>
            <person name="Mabbitt R."/>
            <person name="Macdonald J."/>
            <person name="Maclean C."/>
            <person name="Major J."/>
            <person name="Manning J."/>
            <person name="Marabella R."/>
            <person name="Maru K."/>
            <person name="Matthews C."/>
            <person name="Mauceli E."/>
            <person name="Mccarthy M."/>
            <person name="Mcdonough S."/>
            <person name="Mcghee T."/>
            <person name="Meldrim J."/>
            <person name="Meneus L."/>
            <person name="Mesirov J."/>
            <person name="Mihalev A."/>
            <person name="Mihova T."/>
            <person name="Mikkelsen T."/>
            <person name="Mlenga V."/>
            <person name="Moru K."/>
            <person name="Mozes J."/>
            <person name="Mulrain L."/>
            <person name="Munson G."/>
            <person name="Naylor J."/>
            <person name="Newes C."/>
            <person name="Nguyen C."/>
            <person name="Nguyen N."/>
            <person name="Nguyen T."/>
            <person name="Nicol R."/>
            <person name="Nielsen C."/>
            <person name="Nizzari M."/>
            <person name="Norbu C."/>
            <person name="Norbu N."/>
            <person name="O'donnell P."/>
            <person name="Okoawo O."/>
            <person name="O'leary S."/>
            <person name="Omotosho B."/>
            <person name="O'neill K."/>
            <person name="Osman S."/>
            <person name="Parker S."/>
            <person name="Perrin D."/>
            <person name="Phunkhang P."/>
            <person name="Piqani B."/>
            <person name="Purcell S."/>
            <person name="Rachupka T."/>
            <person name="Ramasamy U."/>
            <person name="Rameau R."/>
            <person name="Ray V."/>
            <person name="Raymond C."/>
            <person name="Retta R."/>
            <person name="Richardson S."/>
            <person name="Rise C."/>
            <person name="Rodriguez J."/>
            <person name="Rogers J."/>
            <person name="Rogov P."/>
            <person name="Rutman M."/>
            <person name="Schupbach R."/>
            <person name="Seaman C."/>
            <person name="Settipalli S."/>
            <person name="Sharpe T."/>
            <person name="Sheridan J."/>
            <person name="Sherpa N."/>
            <person name="Shi J."/>
            <person name="Smirnov S."/>
            <person name="Smith C."/>
            <person name="Sougnez C."/>
            <person name="Spencer B."/>
            <person name="Stalker J."/>
            <person name="Stange-thomann N."/>
            <person name="Stavropoulos S."/>
            <person name="Stetson K."/>
            <person name="Stone C."/>
            <person name="Stone S."/>
            <person name="Stubbs M."/>
            <person name="Talamas J."/>
            <person name="Tchuinga P."/>
            <person name="Tenzing P."/>
            <person name="Tesfaye S."/>
            <person name="Theodore J."/>
            <person name="Thoulutsang Y."/>
            <person name="Topham K."/>
            <person name="Towey S."/>
            <person name="Tsamla T."/>
            <person name="Tsomo N."/>
            <person name="Vallee D."/>
            <person name="Vassiliev H."/>
            <person name="Venkataraman V."/>
            <person name="Vinson J."/>
            <person name="Vo A."/>
            <person name="Wade C."/>
            <person name="Wang S."/>
            <person name="Wangchuk T."/>
            <person name="Wangdi T."/>
            <person name="Whittaker C."/>
            <person name="Wilkinson J."/>
            <person name="Wu Y."/>
            <person name="Wyman D."/>
            <person name="Yadav S."/>
            <person name="Yang S."/>
            <person name="Yang X."/>
            <person name="Yeager S."/>
            <person name="Yee E."/>
            <person name="Young G."/>
            <person name="Zainoun J."/>
            <person name="Zembeck L."/>
            <person name="Zimmer A."/>
            <person name="Zody M."/>
            <person name="Lander E."/>
        </authorList>
    </citation>
    <scope>NUCLEOTIDE SEQUENCE [LARGE SCALE GENOMIC DNA]</scope>
</reference>
<dbReference type="Proteomes" id="UP000007875">
    <property type="component" value="Unassembled WGS sequence"/>
</dbReference>
<feature type="region of interest" description="Disordered" evidence="3">
    <location>
        <begin position="262"/>
        <end position="303"/>
    </location>
</feature>
<dbReference type="GO" id="GO:0006334">
    <property type="term" value="P:nucleosome assembly"/>
    <property type="evidence" value="ECO:0007669"/>
    <property type="project" value="InterPro"/>
</dbReference>
<sequence length="303" mass="34678">MSDTPNPEEIVKISRLRPAEDDAQDAVPKKVFKGDSGSDEDDIVALDSGDEADFDLTEDDDLDGKEETYDENTHSSIDLDEAAQASLAFIEDCQSDIDKLNQKANDEILRVEQKYNKLRQPVYTRRSNYINRVPHFWATVFARHSQLKRVLNKEDLRCLNHLTNLQIFDFEDSRSGYQIIFHFSQNPWFSNATITKEYHLPWHDSPSCDCTAIEWKPGMNLTSKSSSIFSWFCSQEDSSTDDIAEIIKEELWPNPLQSYLVKDNIEESGSDESDLDSNDEEPVYITDDPAEYISSGDDDYTSP</sequence>
<feature type="compositionally biased region" description="Basic and acidic residues" evidence="3">
    <location>
        <begin position="9"/>
        <end position="20"/>
    </location>
</feature>
<dbReference type="FunCoup" id="H2Z757">
    <property type="interactions" value="14"/>
</dbReference>
<dbReference type="SUPFAM" id="SSF143113">
    <property type="entry name" value="NAP-like"/>
    <property type="match status" value="1"/>
</dbReference>
<dbReference type="Pfam" id="PF00956">
    <property type="entry name" value="NAP"/>
    <property type="match status" value="1"/>
</dbReference>
<dbReference type="Gene3D" id="3.30.1120.90">
    <property type="entry name" value="Nucleosome assembly protein"/>
    <property type="match status" value="1"/>
</dbReference>
<dbReference type="GeneTree" id="ENSGT00940000169229"/>
<dbReference type="OMA" id="TITKEYH"/>
<dbReference type="Gene3D" id="1.20.5.1500">
    <property type="match status" value="1"/>
</dbReference>
<evidence type="ECO:0000313" key="4">
    <source>
        <dbReference type="Ensembl" id="ENSCSAVP00000013419.1"/>
    </source>
</evidence>
<dbReference type="InterPro" id="IPR002164">
    <property type="entry name" value="NAP_family"/>
</dbReference>
<evidence type="ECO:0000256" key="1">
    <source>
        <dbReference type="ARBA" id="ARBA00009947"/>
    </source>
</evidence>
<keyword evidence="5" id="KW-1185">Reference proteome</keyword>
<dbReference type="HOGENOM" id="CLU_051687_4_0_1"/>
<dbReference type="InParanoid" id="H2Z757"/>
<comment type="similarity">
    <text evidence="1 2">Belongs to the nucleosome assembly protein (NAP) family.</text>
</comment>
<dbReference type="STRING" id="51511.ENSCSAVP00000013419"/>
<reference evidence="4" key="2">
    <citation type="submission" date="2025-08" db="UniProtKB">
        <authorList>
            <consortium name="Ensembl"/>
        </authorList>
    </citation>
    <scope>IDENTIFICATION</scope>
</reference>
<accession>H2Z757</accession>
<evidence type="ECO:0000256" key="3">
    <source>
        <dbReference type="SAM" id="MobiDB-lite"/>
    </source>
</evidence>
<protein>
    <submittedName>
        <fullName evidence="4">Uncharacterized protein</fullName>
    </submittedName>
</protein>
<proteinExistence type="inferred from homology"/>
<dbReference type="PANTHER" id="PTHR11875">
    <property type="entry name" value="TESTIS-SPECIFIC Y-ENCODED PROTEIN"/>
    <property type="match status" value="1"/>
</dbReference>
<dbReference type="AlphaFoldDB" id="H2Z757"/>
<feature type="compositionally biased region" description="Acidic residues" evidence="3">
    <location>
        <begin position="37"/>
        <end position="64"/>
    </location>
</feature>
<dbReference type="GO" id="GO:0005634">
    <property type="term" value="C:nucleus"/>
    <property type="evidence" value="ECO:0007669"/>
    <property type="project" value="InterPro"/>
</dbReference>
<dbReference type="eggNOG" id="KOG1508">
    <property type="taxonomic scope" value="Eukaryota"/>
</dbReference>
<evidence type="ECO:0000256" key="2">
    <source>
        <dbReference type="RuleBase" id="RU003876"/>
    </source>
</evidence>
<feature type="compositionally biased region" description="Acidic residues" evidence="3">
    <location>
        <begin position="266"/>
        <end position="282"/>
    </location>
</feature>
<organism evidence="4 5">
    <name type="scientific">Ciona savignyi</name>
    <name type="common">Pacific transparent sea squirt</name>
    <dbReference type="NCBI Taxonomy" id="51511"/>
    <lineage>
        <taxon>Eukaryota</taxon>
        <taxon>Metazoa</taxon>
        <taxon>Chordata</taxon>
        <taxon>Tunicata</taxon>
        <taxon>Ascidiacea</taxon>
        <taxon>Phlebobranchia</taxon>
        <taxon>Cionidae</taxon>
        <taxon>Ciona</taxon>
    </lineage>
</organism>
<dbReference type="InterPro" id="IPR037231">
    <property type="entry name" value="NAP-like_sf"/>
</dbReference>
<name>H2Z757_CIOSA</name>